<proteinExistence type="predicted"/>
<evidence type="ECO:0000313" key="4">
    <source>
        <dbReference type="EMBL" id="TKD53280.1"/>
    </source>
</evidence>
<dbReference type="CDD" id="cd04301">
    <property type="entry name" value="NAT_SF"/>
    <property type="match status" value="1"/>
</dbReference>
<dbReference type="Proteomes" id="UP000309138">
    <property type="component" value="Unassembled WGS sequence"/>
</dbReference>
<dbReference type="InterPro" id="IPR050832">
    <property type="entry name" value="Bact_Acetyltransf"/>
</dbReference>
<keyword evidence="2" id="KW-0012">Acyltransferase</keyword>
<dbReference type="InterPro" id="IPR000182">
    <property type="entry name" value="GNAT_dom"/>
</dbReference>
<comment type="caution">
    <text evidence="4">The sequence shown here is derived from an EMBL/GenBank/DDBJ whole genome shotgun (WGS) entry which is preliminary data.</text>
</comment>
<reference evidence="4 5" key="1">
    <citation type="submission" date="2019-04" db="EMBL/GenBank/DDBJ databases">
        <authorList>
            <person name="Yang Y."/>
            <person name="Wei D."/>
        </authorList>
    </citation>
    <scope>NUCLEOTIDE SEQUENCE [LARGE SCALE GENOMIC DNA]</scope>
    <source>
        <strain evidence="4 5">L-1-4w-11</strain>
    </source>
</reference>
<accession>A0A4U1LA36</accession>
<keyword evidence="5" id="KW-1185">Reference proteome</keyword>
<dbReference type="InterPro" id="IPR016181">
    <property type="entry name" value="Acyl_CoA_acyltransferase"/>
</dbReference>
<evidence type="ECO:0000259" key="3">
    <source>
        <dbReference type="PROSITE" id="PS51186"/>
    </source>
</evidence>
<organism evidence="4 5">
    <name type="scientific">Sphingomonas baiyangensis</name>
    <dbReference type="NCBI Taxonomy" id="2572576"/>
    <lineage>
        <taxon>Bacteria</taxon>
        <taxon>Pseudomonadati</taxon>
        <taxon>Pseudomonadota</taxon>
        <taxon>Alphaproteobacteria</taxon>
        <taxon>Sphingomonadales</taxon>
        <taxon>Sphingomonadaceae</taxon>
        <taxon>Sphingomonas</taxon>
    </lineage>
</organism>
<dbReference type="PANTHER" id="PTHR43877:SF2">
    <property type="entry name" value="AMINOALKYLPHOSPHONATE N-ACETYLTRANSFERASE-RELATED"/>
    <property type="match status" value="1"/>
</dbReference>
<dbReference type="Gene3D" id="3.40.630.30">
    <property type="match status" value="1"/>
</dbReference>
<sequence length="176" mass="19123">MPPRFRDATPADVPALHALVERAYRGEAARTGWTHEADLLGGQRTDPAMLAALLADPRHAMPLAFDPAGVLLGCVSITQRADRLAYLGMLTVDPARQAAGLGRALLAEGERVAATRFGATRIEMTVIVQRPELIAWYERRGYCLTGETRPFPHGDARFGVPVRPDLAFVVLDKLLG</sequence>
<name>A0A4U1LA36_9SPHN</name>
<feature type="domain" description="N-acetyltransferase" evidence="3">
    <location>
        <begin position="3"/>
        <end position="167"/>
    </location>
</feature>
<dbReference type="PROSITE" id="PS51186">
    <property type="entry name" value="GNAT"/>
    <property type="match status" value="1"/>
</dbReference>
<evidence type="ECO:0000313" key="5">
    <source>
        <dbReference type="Proteomes" id="UP000309138"/>
    </source>
</evidence>
<dbReference type="SUPFAM" id="SSF55729">
    <property type="entry name" value="Acyl-CoA N-acyltransferases (Nat)"/>
    <property type="match status" value="1"/>
</dbReference>
<gene>
    <name evidence="4" type="ORF">FBR43_02870</name>
</gene>
<protein>
    <submittedName>
        <fullName evidence="4">GNAT family N-acetyltransferase</fullName>
    </submittedName>
</protein>
<dbReference type="AlphaFoldDB" id="A0A4U1LA36"/>
<dbReference type="PANTHER" id="PTHR43877">
    <property type="entry name" value="AMINOALKYLPHOSPHONATE N-ACETYLTRANSFERASE-RELATED-RELATED"/>
    <property type="match status" value="1"/>
</dbReference>
<keyword evidence="1 4" id="KW-0808">Transferase</keyword>
<dbReference type="OrthoDB" id="119501at2"/>
<evidence type="ECO:0000256" key="1">
    <source>
        <dbReference type="ARBA" id="ARBA00022679"/>
    </source>
</evidence>
<dbReference type="RefSeq" id="WP_136941699.1">
    <property type="nucleotide sequence ID" value="NZ_SWKR01000001.1"/>
</dbReference>
<evidence type="ECO:0000256" key="2">
    <source>
        <dbReference type="ARBA" id="ARBA00023315"/>
    </source>
</evidence>
<dbReference type="EMBL" id="SWKR01000001">
    <property type="protein sequence ID" value="TKD53280.1"/>
    <property type="molecule type" value="Genomic_DNA"/>
</dbReference>
<dbReference type="GO" id="GO:0016747">
    <property type="term" value="F:acyltransferase activity, transferring groups other than amino-acyl groups"/>
    <property type="evidence" value="ECO:0007669"/>
    <property type="project" value="InterPro"/>
</dbReference>
<dbReference type="Pfam" id="PF00583">
    <property type="entry name" value="Acetyltransf_1"/>
    <property type="match status" value="1"/>
</dbReference>